<evidence type="ECO:0000256" key="2">
    <source>
        <dbReference type="ARBA" id="ARBA00007613"/>
    </source>
</evidence>
<dbReference type="PANTHER" id="PTHR30026">
    <property type="entry name" value="OUTER MEMBRANE PROTEIN TOLC"/>
    <property type="match status" value="1"/>
</dbReference>
<dbReference type="Gene3D" id="1.20.1600.10">
    <property type="entry name" value="Outer membrane efflux proteins (OEP)"/>
    <property type="match status" value="1"/>
</dbReference>
<comment type="subcellular location">
    <subcellularLocation>
        <location evidence="1">Cell outer membrane</location>
    </subcellularLocation>
</comment>
<protein>
    <submittedName>
        <fullName evidence="10">TolC family protein</fullName>
    </submittedName>
</protein>
<evidence type="ECO:0000256" key="9">
    <source>
        <dbReference type="SAM" id="SignalP"/>
    </source>
</evidence>
<comment type="similarity">
    <text evidence="2">Belongs to the outer membrane factor (OMF) (TC 1.B.17) family.</text>
</comment>
<dbReference type="GO" id="GO:0009279">
    <property type="term" value="C:cell outer membrane"/>
    <property type="evidence" value="ECO:0007669"/>
    <property type="project" value="UniProtKB-SubCell"/>
</dbReference>
<feature type="coiled-coil region" evidence="8">
    <location>
        <begin position="407"/>
        <end position="441"/>
    </location>
</feature>
<evidence type="ECO:0000256" key="5">
    <source>
        <dbReference type="ARBA" id="ARBA00022692"/>
    </source>
</evidence>
<dbReference type="Pfam" id="PF02321">
    <property type="entry name" value="OEP"/>
    <property type="match status" value="1"/>
</dbReference>
<feature type="chain" id="PRO_5039444597" evidence="9">
    <location>
        <begin position="20"/>
        <end position="495"/>
    </location>
</feature>
<dbReference type="AlphaFoldDB" id="A0A9D2G0B7"/>
<evidence type="ECO:0000256" key="8">
    <source>
        <dbReference type="SAM" id="Coils"/>
    </source>
</evidence>
<dbReference type="EMBL" id="DXBE01000064">
    <property type="protein sequence ID" value="HIZ69956.1"/>
    <property type="molecule type" value="Genomic_DNA"/>
</dbReference>
<evidence type="ECO:0000256" key="7">
    <source>
        <dbReference type="ARBA" id="ARBA00023237"/>
    </source>
</evidence>
<dbReference type="Proteomes" id="UP000824055">
    <property type="component" value="Unassembled WGS sequence"/>
</dbReference>
<dbReference type="GO" id="GO:0015288">
    <property type="term" value="F:porin activity"/>
    <property type="evidence" value="ECO:0007669"/>
    <property type="project" value="TreeGrafter"/>
</dbReference>
<dbReference type="PANTHER" id="PTHR30026:SF20">
    <property type="entry name" value="OUTER MEMBRANE PROTEIN TOLC"/>
    <property type="match status" value="1"/>
</dbReference>
<feature type="signal peptide" evidence="9">
    <location>
        <begin position="1"/>
        <end position="19"/>
    </location>
</feature>
<keyword evidence="8" id="KW-0175">Coiled coil</keyword>
<dbReference type="InterPro" id="IPR003423">
    <property type="entry name" value="OMP_efflux"/>
</dbReference>
<evidence type="ECO:0000313" key="11">
    <source>
        <dbReference type="Proteomes" id="UP000824055"/>
    </source>
</evidence>
<evidence type="ECO:0000256" key="3">
    <source>
        <dbReference type="ARBA" id="ARBA00022448"/>
    </source>
</evidence>
<keyword evidence="7" id="KW-0998">Cell outer membrane</keyword>
<keyword evidence="9" id="KW-0732">Signal</keyword>
<reference evidence="10" key="1">
    <citation type="journal article" date="2021" name="PeerJ">
        <title>Extensive microbial diversity within the chicken gut microbiome revealed by metagenomics and culture.</title>
        <authorList>
            <person name="Gilroy R."/>
            <person name="Ravi A."/>
            <person name="Getino M."/>
            <person name="Pursley I."/>
            <person name="Horton D.L."/>
            <person name="Alikhan N.F."/>
            <person name="Baker D."/>
            <person name="Gharbi K."/>
            <person name="Hall N."/>
            <person name="Watson M."/>
            <person name="Adriaenssens E.M."/>
            <person name="Foster-Nyarko E."/>
            <person name="Jarju S."/>
            <person name="Secka A."/>
            <person name="Antonio M."/>
            <person name="Oren A."/>
            <person name="Chaudhuri R.R."/>
            <person name="La Ragione R."/>
            <person name="Hildebrand F."/>
            <person name="Pallen M.J."/>
        </authorList>
    </citation>
    <scope>NUCLEOTIDE SEQUENCE</scope>
    <source>
        <strain evidence="10">ChiHecec3B27-8219</strain>
    </source>
</reference>
<evidence type="ECO:0000256" key="1">
    <source>
        <dbReference type="ARBA" id="ARBA00004442"/>
    </source>
</evidence>
<keyword evidence="3" id="KW-0813">Transport</keyword>
<comment type="caution">
    <text evidence="10">The sequence shown here is derived from an EMBL/GenBank/DDBJ whole genome shotgun (WGS) entry which is preliminary data.</text>
</comment>
<dbReference type="GO" id="GO:0015562">
    <property type="term" value="F:efflux transmembrane transporter activity"/>
    <property type="evidence" value="ECO:0007669"/>
    <property type="project" value="InterPro"/>
</dbReference>
<sequence length="495" mass="54089">MRKFILLTLMCALTATSGAQTYLSLDSCKAMALRNNKQLNISRLSKEVAKNVRKAARTKYLPKVDAMGGYLYTSKQISIISGRQRQALGSLGTSLGSQAQASVSDMLSALTQQGILTPDQAEQLGGALSQTGQSLGQAGNKLGQEVADAFDTDTRHMWAGAVMVRQPIYMGGAIKAANKIADIGESMADDDLDLKRQATLYGVYQAYWTTVSLEQKRNLALSYKELVEKLSQDVKKMITQGVATKADGLRVDVRVNEADMQLTQVVNGLSLSKMLLCQLCGLPLNEDIQLTDSAEGKGNTSALTLDNSADSTFSDRPEIRLLEHSIAISEQTTNLIRAGNLPKVSLVGGYMTTNPSVYDGFRRRFSGVWNVGVIIQVPIWDWFDTTYKIRASKAATNIAKMELSDAREKVELQVTQSQYKMREAQKRLAMASQNIKSAEENLRCANLGFREGVMGITEVMEAQTAWQLAQSQKIDAEVEVKLSELSGAKALGTLR</sequence>
<keyword evidence="5" id="KW-0812">Transmembrane</keyword>
<name>A0A9D2G0B7_9BACT</name>
<evidence type="ECO:0000256" key="6">
    <source>
        <dbReference type="ARBA" id="ARBA00023136"/>
    </source>
</evidence>
<evidence type="ECO:0000256" key="4">
    <source>
        <dbReference type="ARBA" id="ARBA00022452"/>
    </source>
</evidence>
<dbReference type="GO" id="GO:1990281">
    <property type="term" value="C:efflux pump complex"/>
    <property type="evidence" value="ECO:0007669"/>
    <property type="project" value="TreeGrafter"/>
</dbReference>
<evidence type="ECO:0000313" key="10">
    <source>
        <dbReference type="EMBL" id="HIZ69956.1"/>
    </source>
</evidence>
<dbReference type="SUPFAM" id="SSF56954">
    <property type="entry name" value="Outer membrane efflux proteins (OEP)"/>
    <property type="match status" value="1"/>
</dbReference>
<organism evidence="10 11">
    <name type="scientific">Candidatus Prevotella avicola</name>
    <dbReference type="NCBI Taxonomy" id="2838738"/>
    <lineage>
        <taxon>Bacteria</taxon>
        <taxon>Pseudomonadati</taxon>
        <taxon>Bacteroidota</taxon>
        <taxon>Bacteroidia</taxon>
        <taxon>Bacteroidales</taxon>
        <taxon>Prevotellaceae</taxon>
        <taxon>Prevotella</taxon>
    </lineage>
</organism>
<keyword evidence="6" id="KW-0472">Membrane</keyword>
<reference evidence="10" key="2">
    <citation type="submission" date="2021-04" db="EMBL/GenBank/DDBJ databases">
        <authorList>
            <person name="Gilroy R."/>
        </authorList>
    </citation>
    <scope>NUCLEOTIDE SEQUENCE</scope>
    <source>
        <strain evidence="10">ChiHecec3B27-8219</strain>
    </source>
</reference>
<dbReference type="InterPro" id="IPR051906">
    <property type="entry name" value="TolC-like"/>
</dbReference>
<proteinExistence type="inferred from homology"/>
<accession>A0A9D2G0B7</accession>
<gene>
    <name evidence="10" type="ORF">H9966_08790</name>
</gene>
<keyword evidence="4" id="KW-1134">Transmembrane beta strand</keyword>